<keyword evidence="1" id="KW-0472">Membrane</keyword>
<organism evidence="2">
    <name type="scientific">Arundo donax</name>
    <name type="common">Giant reed</name>
    <name type="synonym">Donax arundinaceus</name>
    <dbReference type="NCBI Taxonomy" id="35708"/>
    <lineage>
        <taxon>Eukaryota</taxon>
        <taxon>Viridiplantae</taxon>
        <taxon>Streptophyta</taxon>
        <taxon>Embryophyta</taxon>
        <taxon>Tracheophyta</taxon>
        <taxon>Spermatophyta</taxon>
        <taxon>Magnoliopsida</taxon>
        <taxon>Liliopsida</taxon>
        <taxon>Poales</taxon>
        <taxon>Poaceae</taxon>
        <taxon>PACMAD clade</taxon>
        <taxon>Arundinoideae</taxon>
        <taxon>Arundineae</taxon>
        <taxon>Arundo</taxon>
    </lineage>
</organism>
<dbReference type="EMBL" id="GBRH01207718">
    <property type="protein sequence ID" value="JAD90177.1"/>
    <property type="molecule type" value="Transcribed_RNA"/>
</dbReference>
<reference evidence="2" key="1">
    <citation type="submission" date="2014-09" db="EMBL/GenBank/DDBJ databases">
        <authorList>
            <person name="Magalhaes I.L.F."/>
            <person name="Oliveira U."/>
            <person name="Santos F.R."/>
            <person name="Vidigal T.H.D.A."/>
            <person name="Brescovit A.D."/>
            <person name="Santos A.J."/>
        </authorList>
    </citation>
    <scope>NUCLEOTIDE SEQUENCE</scope>
    <source>
        <tissue evidence="2">Shoot tissue taken approximately 20 cm above the soil surface</tissue>
    </source>
</reference>
<evidence type="ECO:0000313" key="2">
    <source>
        <dbReference type="EMBL" id="JAD90177.1"/>
    </source>
</evidence>
<evidence type="ECO:0000256" key="1">
    <source>
        <dbReference type="SAM" id="Phobius"/>
    </source>
</evidence>
<name>A0A0A9E2H9_ARUDO</name>
<keyword evidence="1" id="KW-0812">Transmembrane</keyword>
<keyword evidence="1" id="KW-1133">Transmembrane helix</keyword>
<reference evidence="2" key="2">
    <citation type="journal article" date="2015" name="Data Brief">
        <title>Shoot transcriptome of the giant reed, Arundo donax.</title>
        <authorList>
            <person name="Barrero R.A."/>
            <person name="Guerrero F.D."/>
            <person name="Moolhuijzen P."/>
            <person name="Goolsby J.A."/>
            <person name="Tidwell J."/>
            <person name="Bellgard S.E."/>
            <person name="Bellgard M.I."/>
        </authorList>
    </citation>
    <scope>NUCLEOTIDE SEQUENCE</scope>
    <source>
        <tissue evidence="2">Shoot tissue taken approximately 20 cm above the soil surface</tissue>
    </source>
</reference>
<feature type="transmembrane region" description="Helical" evidence="1">
    <location>
        <begin position="48"/>
        <end position="67"/>
    </location>
</feature>
<accession>A0A0A9E2H9</accession>
<protein>
    <submittedName>
        <fullName evidence="2">Uncharacterized protein</fullName>
    </submittedName>
</protein>
<proteinExistence type="predicted"/>
<dbReference type="AlphaFoldDB" id="A0A0A9E2H9"/>
<sequence>MELWPPQVCLCISHRPLSPLCFGRKQLFIPSILFVGLFRFLRRQTLPCISICFFFYFLSCVIIMHAYCKMCDHATALNFHGSMELWCRKIPMSSIIGLRSSVDTPHYTRILHELFRLECFSGVFN</sequence>